<accession>A0A4R5Q4Q6</accession>
<keyword evidence="1" id="KW-0732">Signal</keyword>
<dbReference type="EMBL" id="SMSJ01000183">
    <property type="protein sequence ID" value="TDH57924.1"/>
    <property type="molecule type" value="Genomic_DNA"/>
</dbReference>
<name>A0A4R5Q4Q6_9PROT</name>
<dbReference type="Proteomes" id="UP000295096">
    <property type="component" value="Unassembled WGS sequence"/>
</dbReference>
<sequence>MRFRSMTLAAALLLPVAPHAALAQAPAAAPAAPPAAPPAG</sequence>
<comment type="caution">
    <text evidence="2">The sequence shown here is derived from an EMBL/GenBank/DDBJ whole genome shotgun (WGS) entry which is preliminary data.</text>
</comment>
<feature type="non-terminal residue" evidence="2">
    <location>
        <position position="40"/>
    </location>
</feature>
<evidence type="ECO:0000313" key="3">
    <source>
        <dbReference type="Proteomes" id="UP000295096"/>
    </source>
</evidence>
<dbReference type="AlphaFoldDB" id="A0A4R5Q4Q6"/>
<gene>
    <name evidence="2" type="ORF">E2C06_35310</name>
</gene>
<feature type="chain" id="PRO_5020331351" evidence="1">
    <location>
        <begin position="21"/>
        <end position="40"/>
    </location>
</feature>
<protein>
    <submittedName>
        <fullName evidence="2">Formate dehydrogenase</fullName>
    </submittedName>
</protein>
<keyword evidence="3" id="KW-1185">Reference proteome</keyword>
<feature type="signal peptide" evidence="1">
    <location>
        <begin position="1"/>
        <end position="20"/>
    </location>
</feature>
<evidence type="ECO:0000256" key="1">
    <source>
        <dbReference type="SAM" id="SignalP"/>
    </source>
</evidence>
<organism evidence="2 3">
    <name type="scientific">Dankookia rubra</name>
    <dbReference type="NCBI Taxonomy" id="1442381"/>
    <lineage>
        <taxon>Bacteria</taxon>
        <taxon>Pseudomonadati</taxon>
        <taxon>Pseudomonadota</taxon>
        <taxon>Alphaproteobacteria</taxon>
        <taxon>Acetobacterales</taxon>
        <taxon>Roseomonadaceae</taxon>
        <taxon>Dankookia</taxon>
    </lineage>
</organism>
<proteinExistence type="predicted"/>
<evidence type="ECO:0000313" key="2">
    <source>
        <dbReference type="EMBL" id="TDH57924.1"/>
    </source>
</evidence>
<reference evidence="2 3" key="1">
    <citation type="journal article" date="2016" name="J. Microbiol.">
        <title>Dankookia rubra gen. nov., sp. nov., an alphaproteobacterium isolated from sediment of a shallow stream.</title>
        <authorList>
            <person name="Kim W.H."/>
            <person name="Kim D.H."/>
            <person name="Kang K."/>
            <person name="Ahn T.Y."/>
        </authorList>
    </citation>
    <scope>NUCLEOTIDE SEQUENCE [LARGE SCALE GENOMIC DNA]</scope>
    <source>
        <strain evidence="2 3">JCM30602</strain>
    </source>
</reference>